<dbReference type="PANTHER" id="PTHR46847:SF1">
    <property type="entry name" value="D-ALLOSE-BINDING PERIPLASMIC PROTEIN-RELATED"/>
    <property type="match status" value="1"/>
</dbReference>
<evidence type="ECO:0000256" key="1">
    <source>
        <dbReference type="ARBA" id="ARBA00004196"/>
    </source>
</evidence>
<name>A0A0T5X9K4_9BACT</name>
<dbReference type="InterPro" id="IPR028082">
    <property type="entry name" value="Peripla_BP_I"/>
</dbReference>
<keyword evidence="7" id="KW-1185">Reference proteome</keyword>
<dbReference type="STRING" id="592015.HMPREF1705_04304"/>
<protein>
    <submittedName>
        <fullName evidence="6">Putative D-ribose-binding periplasmic protein</fullName>
    </submittedName>
</protein>
<evidence type="ECO:0000313" key="7">
    <source>
        <dbReference type="Proteomes" id="UP000005273"/>
    </source>
</evidence>
<comment type="caution">
    <text evidence="6">The sequence shown here is derived from an EMBL/GenBank/DDBJ whole genome shotgun (WGS) entry which is preliminary data.</text>
</comment>
<accession>A0A0T5X9K4</accession>
<comment type="subcellular location">
    <subcellularLocation>
        <location evidence="1">Cell envelope</location>
    </subcellularLocation>
</comment>
<evidence type="ECO:0000256" key="4">
    <source>
        <dbReference type="SAM" id="SignalP"/>
    </source>
</evidence>
<comment type="similarity">
    <text evidence="2">Belongs to the bacterial solute-binding protein 2 family.</text>
</comment>
<dbReference type="Proteomes" id="UP000005273">
    <property type="component" value="Unassembled WGS sequence"/>
</dbReference>
<proteinExistence type="inferred from homology"/>
<dbReference type="Gene3D" id="3.40.50.2300">
    <property type="match status" value="2"/>
</dbReference>
<sequence>MRKFFLVFLAFVCMVTLIASPSQAKDSQYRIGVVLKALDSDFWLSVKRGAEAADKKYDNAEVIILAADREINVQQQVQIVEDLITQGVDALCIAPSGSQELIPTFEKAYQAGIPVLLIDTDAPWDKKACFVGTDNYQGGTVAGSFIAQSLNGKGKVALITGIMGHQTHMDRVKGAEDVFAKFPDIKIVAKQPANSERALGMQVMENILTSNPDLDAVFCTNDEMALGALQAAEAAGKKIIIVGFDANKDALESIIDNGLTATIAQNPFAMGLYGVENAIKLLNGEEIPKKVDTGTTLVTIDNAEEFLKQKEELSL</sequence>
<dbReference type="EMBL" id="ACJX03000001">
    <property type="protein sequence ID" value="KRT35041.1"/>
    <property type="molecule type" value="Genomic_DNA"/>
</dbReference>
<dbReference type="Pfam" id="PF13407">
    <property type="entry name" value="Peripla_BP_4"/>
    <property type="match status" value="1"/>
</dbReference>
<dbReference type="GO" id="GO:0030313">
    <property type="term" value="C:cell envelope"/>
    <property type="evidence" value="ECO:0007669"/>
    <property type="project" value="UniProtKB-SubCell"/>
</dbReference>
<evidence type="ECO:0000256" key="2">
    <source>
        <dbReference type="ARBA" id="ARBA00007639"/>
    </source>
</evidence>
<feature type="domain" description="Periplasmic binding protein" evidence="5">
    <location>
        <begin position="31"/>
        <end position="286"/>
    </location>
</feature>
<keyword evidence="3 4" id="KW-0732">Signal</keyword>
<dbReference type="PANTHER" id="PTHR46847">
    <property type="entry name" value="D-ALLOSE-BINDING PERIPLASMIC PROTEIN-RELATED"/>
    <property type="match status" value="1"/>
</dbReference>
<dbReference type="eggNOG" id="COG1879">
    <property type="taxonomic scope" value="Bacteria"/>
</dbReference>
<organism evidence="6 7">
    <name type="scientific">Acetomicrobium hydrogeniformans ATCC BAA-1850</name>
    <dbReference type="NCBI Taxonomy" id="592015"/>
    <lineage>
        <taxon>Bacteria</taxon>
        <taxon>Thermotogati</taxon>
        <taxon>Synergistota</taxon>
        <taxon>Synergistia</taxon>
        <taxon>Synergistales</taxon>
        <taxon>Acetomicrobiaceae</taxon>
        <taxon>Acetomicrobium</taxon>
    </lineage>
</organism>
<dbReference type="CDD" id="cd01536">
    <property type="entry name" value="PBP1_ABC_sugar_binding-like"/>
    <property type="match status" value="1"/>
</dbReference>
<evidence type="ECO:0000313" key="6">
    <source>
        <dbReference type="EMBL" id="KRT35041.1"/>
    </source>
</evidence>
<gene>
    <name evidence="6" type="ORF">HMPREF1705_04304</name>
</gene>
<feature type="signal peptide" evidence="4">
    <location>
        <begin position="1"/>
        <end position="24"/>
    </location>
</feature>
<dbReference type="InterPro" id="IPR025997">
    <property type="entry name" value="SBP_2_dom"/>
</dbReference>
<dbReference type="SUPFAM" id="SSF53822">
    <property type="entry name" value="Periplasmic binding protein-like I"/>
    <property type="match status" value="1"/>
</dbReference>
<reference evidence="7" key="1">
    <citation type="submission" date="2012-09" db="EMBL/GenBank/DDBJ databases">
        <authorList>
            <person name="Weinstock G."/>
            <person name="Sodergren E."/>
            <person name="Clifton S."/>
            <person name="Fulton L."/>
            <person name="Fulton B."/>
            <person name="Courtney L."/>
            <person name="Fronick C."/>
            <person name="Harrison M."/>
            <person name="Strong C."/>
            <person name="Farmer C."/>
            <person name="Delehaunty K."/>
            <person name="Markovic C."/>
            <person name="Hall O."/>
            <person name="Minx P."/>
            <person name="Tomlinson C."/>
            <person name="Mitreva M."/>
            <person name="Nelson J."/>
            <person name="Hou S."/>
            <person name="Wollam A."/>
            <person name="Pepin K.H."/>
            <person name="Johnson M."/>
            <person name="Bhonagiri V."/>
            <person name="Nash W.E."/>
            <person name="Suruliraj S."/>
            <person name="Warren W."/>
            <person name="Chinwalla A."/>
            <person name="Mardis E.R."/>
            <person name="Wilson R.K."/>
        </authorList>
    </citation>
    <scope>NUCLEOTIDE SEQUENCE [LARGE SCALE GENOMIC DNA]</scope>
    <source>
        <strain evidence="7">OS1</strain>
    </source>
</reference>
<feature type="chain" id="PRO_5006666493" evidence="4">
    <location>
        <begin position="25"/>
        <end position="315"/>
    </location>
</feature>
<dbReference type="RefSeq" id="WP_057940681.1">
    <property type="nucleotide sequence ID" value="NZ_ACJX03000001.1"/>
</dbReference>
<evidence type="ECO:0000259" key="5">
    <source>
        <dbReference type="Pfam" id="PF13407"/>
    </source>
</evidence>
<evidence type="ECO:0000256" key="3">
    <source>
        <dbReference type="ARBA" id="ARBA00022729"/>
    </source>
</evidence>
<dbReference type="AlphaFoldDB" id="A0A0T5X9K4"/>
<dbReference type="GO" id="GO:0030246">
    <property type="term" value="F:carbohydrate binding"/>
    <property type="evidence" value="ECO:0007669"/>
    <property type="project" value="UniProtKB-ARBA"/>
</dbReference>
<dbReference type="OrthoDB" id="9795981at2"/>